<dbReference type="AlphaFoldDB" id="A0A2A6E496"/>
<dbReference type="Pfam" id="PF03323">
    <property type="entry name" value="GerA"/>
    <property type="match status" value="1"/>
</dbReference>
<dbReference type="Proteomes" id="UP000243688">
    <property type="component" value="Unassembled WGS sequence"/>
</dbReference>
<name>A0A2A6E496_9BACL</name>
<dbReference type="InterPro" id="IPR050768">
    <property type="entry name" value="UPF0353/GerABKA_families"/>
</dbReference>
<dbReference type="PIRSF" id="PIRSF005690">
    <property type="entry name" value="GerBA"/>
    <property type="match status" value="1"/>
</dbReference>
<dbReference type="PANTHER" id="PTHR22550">
    <property type="entry name" value="SPORE GERMINATION PROTEIN"/>
    <property type="match status" value="1"/>
</dbReference>
<feature type="transmembrane region" description="Helical" evidence="3">
    <location>
        <begin position="299"/>
        <end position="321"/>
    </location>
</feature>
<comment type="similarity">
    <text evidence="1">Belongs to the GerABKA family.</text>
</comment>
<dbReference type="PANTHER" id="PTHR22550:SF5">
    <property type="entry name" value="LEUCINE ZIPPER PROTEIN 4"/>
    <property type="match status" value="1"/>
</dbReference>
<organism evidence="4 5">
    <name type="scientific">Candidatus Reconcilbacillus cellulovorans</name>
    <dbReference type="NCBI Taxonomy" id="1906605"/>
    <lineage>
        <taxon>Bacteria</taxon>
        <taxon>Bacillati</taxon>
        <taxon>Bacillota</taxon>
        <taxon>Bacilli</taxon>
        <taxon>Bacillales</taxon>
        <taxon>Paenibacillaceae</taxon>
        <taxon>Candidatus Reconcilbacillus</taxon>
    </lineage>
</organism>
<keyword evidence="3" id="KW-0812">Transmembrane</keyword>
<feature type="transmembrane region" description="Helical" evidence="3">
    <location>
        <begin position="371"/>
        <end position="391"/>
    </location>
</feature>
<dbReference type="EMBL" id="MOXJ01000001">
    <property type="protein sequence ID" value="PDO11629.1"/>
    <property type="molecule type" value="Genomic_DNA"/>
</dbReference>
<keyword evidence="2 3" id="KW-0472">Membrane</keyword>
<sequence length="494" mass="54754">MGFFDFLKSSPKPDDTRLSTVLHANVERIRNETGHSPDVVVRLFDCPDRKLKAAAVYVDGLADKHMVGDFVQWSFRTDGVGSSKAWFQTVRERALSVVDIKTVSEWNELMLALLAGETVLLIDGVPEAICGNTRGGKTRNVEEPTNQVATRGPKDSFTETLGINVSLVRRRIKNPNLWMEVMKIGRTTKTDVAMMYVRGRADDNLVREVKSRLDAVRADIVLESAYIEEWIQDRTTTPFPMIYNTERPDIVAGNLLEGRVAILVDGTPFALIVPTVLPQFFQSVEDYYQRYDVASLIRLLRYASFVISMLVPSFYIALVSYHHEMIPTTLLLKLAAAREGVPFPVFVEALIMEICFEILREAGLRMPRAIGQAVSIVGPIVLGQAAVQAGIVSPAMMITVAITGIASFSTPAYNLALTARVLRFGLMVLATSFGFYGLAMGCIFLVAHVCSLRSFGVPYLSPIAPFRRSEQKDSVFRWPFPLFGKAGGSRRGGE</sequence>
<feature type="transmembrane region" description="Helical" evidence="3">
    <location>
        <begin position="397"/>
        <end position="417"/>
    </location>
</feature>
<reference evidence="4 5" key="1">
    <citation type="submission" date="2016-12" db="EMBL/GenBank/DDBJ databases">
        <title>Candidatus Reconcilibacillus cellulovorans genome.</title>
        <authorList>
            <person name="Kolinko S."/>
            <person name="Wu Y.-W."/>
            <person name="Tachea F."/>
            <person name="Denzel E."/>
            <person name="Hiras J."/>
            <person name="Baecker N."/>
            <person name="Chan L.J."/>
            <person name="Eichorst S.A."/>
            <person name="Frey D."/>
            <person name="Adams P.D."/>
            <person name="Pray T."/>
            <person name="Tanjore D."/>
            <person name="Petzold C.J."/>
            <person name="Gladden J.M."/>
            <person name="Simmons B.A."/>
            <person name="Singer S.W."/>
        </authorList>
    </citation>
    <scope>NUCLEOTIDE SEQUENCE [LARGE SCALE GENOMIC DNA]</scope>
    <source>
        <strain evidence="4">JTherm</strain>
    </source>
</reference>
<feature type="transmembrane region" description="Helical" evidence="3">
    <location>
        <begin position="424"/>
        <end position="447"/>
    </location>
</feature>
<evidence type="ECO:0000256" key="3">
    <source>
        <dbReference type="SAM" id="Phobius"/>
    </source>
</evidence>
<dbReference type="InterPro" id="IPR004995">
    <property type="entry name" value="Spore_Ger"/>
</dbReference>
<evidence type="ECO:0000256" key="1">
    <source>
        <dbReference type="ARBA" id="ARBA00005278"/>
    </source>
</evidence>
<keyword evidence="3" id="KW-1133">Transmembrane helix</keyword>
<dbReference type="GO" id="GO:0009847">
    <property type="term" value="P:spore germination"/>
    <property type="evidence" value="ECO:0007669"/>
    <property type="project" value="InterPro"/>
</dbReference>
<dbReference type="GO" id="GO:0016020">
    <property type="term" value="C:membrane"/>
    <property type="evidence" value="ECO:0007669"/>
    <property type="project" value="InterPro"/>
</dbReference>
<comment type="caution">
    <text evidence="4">The sequence shown here is derived from an EMBL/GenBank/DDBJ whole genome shotgun (WGS) entry which is preliminary data.</text>
</comment>
<protein>
    <submittedName>
        <fullName evidence="4">Spore germination protein</fullName>
    </submittedName>
</protein>
<evidence type="ECO:0000313" key="5">
    <source>
        <dbReference type="Proteomes" id="UP000243688"/>
    </source>
</evidence>
<evidence type="ECO:0000313" key="4">
    <source>
        <dbReference type="EMBL" id="PDO11629.1"/>
    </source>
</evidence>
<accession>A0A2A6E496</accession>
<evidence type="ECO:0000256" key="2">
    <source>
        <dbReference type="ARBA" id="ARBA00023136"/>
    </source>
</evidence>
<proteinExistence type="inferred from homology"/>
<gene>
    <name evidence="4" type="ORF">BLM47_00420</name>
</gene>